<evidence type="ECO:0000256" key="2">
    <source>
        <dbReference type="ARBA" id="ARBA00023125"/>
    </source>
</evidence>
<dbReference type="InterPro" id="IPR050204">
    <property type="entry name" value="AraC_XylS_family_regulators"/>
</dbReference>
<dbReference type="Proteomes" id="UP000503144">
    <property type="component" value="Chromosome"/>
</dbReference>
<dbReference type="SUPFAM" id="SSF51215">
    <property type="entry name" value="Regulatory protein AraC"/>
    <property type="match status" value="1"/>
</dbReference>
<proteinExistence type="predicted"/>
<evidence type="ECO:0000256" key="1">
    <source>
        <dbReference type="ARBA" id="ARBA00023015"/>
    </source>
</evidence>
<evidence type="ECO:0000313" key="5">
    <source>
        <dbReference type="EMBL" id="QJB40203.1"/>
    </source>
</evidence>
<dbReference type="PROSITE" id="PS01124">
    <property type="entry name" value="HTH_ARAC_FAMILY_2"/>
    <property type="match status" value="1"/>
</dbReference>
<keyword evidence="1" id="KW-0805">Transcription regulation</keyword>
<keyword evidence="6" id="KW-1185">Reference proteome</keyword>
<evidence type="ECO:0000256" key="3">
    <source>
        <dbReference type="ARBA" id="ARBA00023163"/>
    </source>
</evidence>
<reference evidence="5" key="1">
    <citation type="submission" date="2020-09" db="EMBL/GenBank/DDBJ databases">
        <authorList>
            <person name="Kittiwongwattana C."/>
        </authorList>
    </citation>
    <scope>NUCLEOTIDE SEQUENCE</scope>
    <source>
        <strain evidence="5">1303</strain>
    </source>
</reference>
<protein>
    <submittedName>
        <fullName evidence="5">Helix-turn-helix transcriptional regulator</fullName>
    </submittedName>
</protein>
<dbReference type="InterPro" id="IPR018060">
    <property type="entry name" value="HTH_AraC"/>
</dbReference>
<dbReference type="Pfam" id="PF12833">
    <property type="entry name" value="HTH_18"/>
    <property type="match status" value="1"/>
</dbReference>
<feature type="domain" description="HTH araC/xylS-type" evidence="4">
    <location>
        <begin position="172"/>
        <end position="269"/>
    </location>
</feature>
<dbReference type="InterPro" id="IPR009057">
    <property type="entry name" value="Homeodomain-like_sf"/>
</dbReference>
<organism evidence="5 6">
    <name type="scientific">Chitinophaga oryzae</name>
    <dbReference type="NCBI Taxonomy" id="2725414"/>
    <lineage>
        <taxon>Bacteria</taxon>
        <taxon>Pseudomonadati</taxon>
        <taxon>Bacteroidota</taxon>
        <taxon>Chitinophagia</taxon>
        <taxon>Chitinophagales</taxon>
        <taxon>Chitinophagaceae</taxon>
        <taxon>Chitinophaga</taxon>
    </lineage>
</organism>
<accession>A0ABX6LJK2</accession>
<evidence type="ECO:0000313" key="6">
    <source>
        <dbReference type="Proteomes" id="UP000503144"/>
    </source>
</evidence>
<evidence type="ECO:0000259" key="4">
    <source>
        <dbReference type="PROSITE" id="PS01124"/>
    </source>
</evidence>
<dbReference type="Gene3D" id="1.10.10.60">
    <property type="entry name" value="Homeodomain-like"/>
    <property type="match status" value="1"/>
</dbReference>
<dbReference type="SUPFAM" id="SSF46689">
    <property type="entry name" value="Homeodomain-like"/>
    <property type="match status" value="1"/>
</dbReference>
<dbReference type="EMBL" id="CP051204">
    <property type="protein sequence ID" value="QJB40203.1"/>
    <property type="molecule type" value="Genomic_DNA"/>
</dbReference>
<sequence length="269" mass="31270">MTDLNTNPSRIAYSCYYSRTRDGEQFVPEHVFSYQVAGRLTLNNADKTYVFNEGDLRLIRRNQLVKFLKEPLEDGVFKTLSVYLDQEVLKSFSLEYGYQAETGGKAGETVLKLKTGPLCKSFLDSLLPYVQGNLLISEDLQRLKQREAIMVLLQAQPELKDVLFDFREPGKIDLEEFMNRNFHFNVQLKRFAYLTGRSLATFKRDFEHIFHTSPSRWLMQRRLQEAHFLIREKGKAPSDVYLETGFEDLSHFSFAFKKMYGVAPSKLVS</sequence>
<dbReference type="PANTHER" id="PTHR46796">
    <property type="entry name" value="HTH-TYPE TRANSCRIPTIONAL ACTIVATOR RHAS-RELATED"/>
    <property type="match status" value="1"/>
</dbReference>
<name>A0ABX6LJK2_9BACT</name>
<dbReference type="SMART" id="SM00342">
    <property type="entry name" value="HTH_ARAC"/>
    <property type="match status" value="1"/>
</dbReference>
<keyword evidence="2" id="KW-0238">DNA-binding</keyword>
<dbReference type="InterPro" id="IPR037923">
    <property type="entry name" value="HTH-like"/>
</dbReference>
<keyword evidence="3" id="KW-0804">Transcription</keyword>
<dbReference type="InterPro" id="IPR054015">
    <property type="entry name" value="ExsA-like_N"/>
</dbReference>
<gene>
    <name evidence="5" type="ORF">HF324_21010</name>
</gene>
<dbReference type="Pfam" id="PF22200">
    <property type="entry name" value="ExsA_N"/>
    <property type="match status" value="1"/>
</dbReference>